<evidence type="ECO:0000259" key="8">
    <source>
        <dbReference type="Pfam" id="PF17827"/>
    </source>
</evidence>
<evidence type="ECO:0000256" key="5">
    <source>
        <dbReference type="HAMAP-Rule" id="MF_02126"/>
    </source>
</evidence>
<keyword evidence="1 5" id="KW-0489">Methyltransferase</keyword>
<comment type="similarity">
    <text evidence="5">Belongs to the protein N5-glutamine methyltransferase family. PrmC subfamily.</text>
</comment>
<dbReference type="EC" id="2.1.1.297" evidence="5"/>
<comment type="caution">
    <text evidence="9">The sequence shown here is derived from an EMBL/GenBank/DDBJ whole genome shotgun (WGS) entry which is preliminary data.</text>
</comment>
<gene>
    <name evidence="5 9" type="primary">prmC</name>
    <name evidence="9" type="ORF">GCM10025790_27800</name>
</gene>
<evidence type="ECO:0000313" key="10">
    <source>
        <dbReference type="Proteomes" id="UP001500368"/>
    </source>
</evidence>
<evidence type="ECO:0000256" key="2">
    <source>
        <dbReference type="ARBA" id="ARBA00022679"/>
    </source>
</evidence>
<dbReference type="PROSITE" id="PS00092">
    <property type="entry name" value="N6_MTASE"/>
    <property type="match status" value="1"/>
</dbReference>
<feature type="binding site" evidence="5">
    <location>
        <position position="151"/>
    </location>
    <ligand>
        <name>S-adenosyl-L-methionine</name>
        <dbReference type="ChEBI" id="CHEBI:59789"/>
    </ligand>
</feature>
<evidence type="ECO:0000256" key="4">
    <source>
        <dbReference type="ARBA" id="ARBA00048391"/>
    </source>
</evidence>
<feature type="region of interest" description="Disordered" evidence="6">
    <location>
        <begin position="276"/>
        <end position="305"/>
    </location>
</feature>
<protein>
    <recommendedName>
        <fullName evidence="5">Release factor glutamine methyltransferase</fullName>
        <shortName evidence="5">RF MTase</shortName>
        <ecNumber evidence="5">2.1.1.297</ecNumber>
    </recommendedName>
    <alternativeName>
        <fullName evidence="5">N5-glutamine methyltransferase PrmC</fullName>
    </alternativeName>
    <alternativeName>
        <fullName evidence="5">Protein-(glutamine-N5) MTase PrmC</fullName>
    </alternativeName>
    <alternativeName>
        <fullName evidence="5">Protein-glutamine N-methyltransferase PrmC</fullName>
    </alternativeName>
</protein>
<dbReference type="SUPFAM" id="SSF53335">
    <property type="entry name" value="S-adenosyl-L-methionine-dependent methyltransferases"/>
    <property type="match status" value="1"/>
</dbReference>
<dbReference type="Gene3D" id="1.10.8.10">
    <property type="entry name" value="DNA helicase RuvA subunit, C-terminal domain"/>
    <property type="match status" value="1"/>
</dbReference>
<evidence type="ECO:0000313" key="9">
    <source>
        <dbReference type="EMBL" id="GAA4927934.1"/>
    </source>
</evidence>
<comment type="function">
    <text evidence="5">Methylates the class 1 translation termination release factors RF1/PrfA and RF2/PrfB on the glutamine residue of the universally conserved GGQ motif.</text>
</comment>
<dbReference type="Gene3D" id="3.40.50.150">
    <property type="entry name" value="Vaccinia Virus protein VP39"/>
    <property type="match status" value="1"/>
</dbReference>
<keyword evidence="3 5" id="KW-0949">S-adenosyl-L-methionine</keyword>
<dbReference type="CDD" id="cd02440">
    <property type="entry name" value="AdoMet_MTases"/>
    <property type="match status" value="1"/>
</dbReference>
<feature type="binding site" evidence="5">
    <location>
        <position position="198"/>
    </location>
    <ligand>
        <name>S-adenosyl-L-methionine</name>
        <dbReference type="ChEBI" id="CHEBI:59789"/>
    </ligand>
</feature>
<comment type="catalytic activity">
    <reaction evidence="4 5">
        <text>L-glutaminyl-[peptide chain release factor] + S-adenosyl-L-methionine = N(5)-methyl-L-glutaminyl-[peptide chain release factor] + S-adenosyl-L-homocysteine + H(+)</text>
        <dbReference type="Rhea" id="RHEA:42896"/>
        <dbReference type="Rhea" id="RHEA-COMP:10271"/>
        <dbReference type="Rhea" id="RHEA-COMP:10272"/>
        <dbReference type="ChEBI" id="CHEBI:15378"/>
        <dbReference type="ChEBI" id="CHEBI:30011"/>
        <dbReference type="ChEBI" id="CHEBI:57856"/>
        <dbReference type="ChEBI" id="CHEBI:59789"/>
        <dbReference type="ChEBI" id="CHEBI:61891"/>
        <dbReference type="EC" id="2.1.1.297"/>
    </reaction>
</comment>
<dbReference type="InterPro" id="IPR007848">
    <property type="entry name" value="Small_mtfrase_dom"/>
</dbReference>
<dbReference type="InterPro" id="IPR019874">
    <property type="entry name" value="RF_methyltr_PrmC"/>
</dbReference>
<dbReference type="GO" id="GO:0032259">
    <property type="term" value="P:methylation"/>
    <property type="evidence" value="ECO:0007669"/>
    <property type="project" value="UniProtKB-KW"/>
</dbReference>
<dbReference type="PANTHER" id="PTHR18895:SF74">
    <property type="entry name" value="MTRF1L RELEASE FACTOR GLUTAMINE METHYLTRANSFERASE"/>
    <property type="match status" value="1"/>
</dbReference>
<keyword evidence="2 5" id="KW-0808">Transferase</keyword>
<dbReference type="Proteomes" id="UP001500368">
    <property type="component" value="Unassembled WGS sequence"/>
</dbReference>
<evidence type="ECO:0000259" key="7">
    <source>
        <dbReference type="Pfam" id="PF05175"/>
    </source>
</evidence>
<proteinExistence type="inferred from homology"/>
<dbReference type="InterPro" id="IPR004556">
    <property type="entry name" value="HemK-like"/>
</dbReference>
<dbReference type="Pfam" id="PF17827">
    <property type="entry name" value="PrmC_N"/>
    <property type="match status" value="1"/>
</dbReference>
<dbReference type="HAMAP" id="MF_02126">
    <property type="entry name" value="RF_methyltr_PrmC"/>
    <property type="match status" value="1"/>
</dbReference>
<dbReference type="RefSeq" id="WP_260072193.1">
    <property type="nucleotide sequence ID" value="NZ_BAABLW010000007.1"/>
</dbReference>
<dbReference type="EMBL" id="BAABLW010000007">
    <property type="protein sequence ID" value="GAA4927934.1"/>
    <property type="molecule type" value="Genomic_DNA"/>
</dbReference>
<keyword evidence="10" id="KW-1185">Reference proteome</keyword>
<reference evidence="10" key="1">
    <citation type="journal article" date="2019" name="Int. J. Syst. Evol. Microbiol.">
        <title>The Global Catalogue of Microorganisms (GCM) 10K type strain sequencing project: providing services to taxonomists for standard genome sequencing and annotation.</title>
        <authorList>
            <consortium name="The Broad Institute Genomics Platform"/>
            <consortium name="The Broad Institute Genome Sequencing Center for Infectious Disease"/>
            <person name="Wu L."/>
            <person name="Ma J."/>
        </authorList>
    </citation>
    <scope>NUCLEOTIDE SEQUENCE [LARGE SCALE GENOMIC DNA]</scope>
    <source>
        <strain evidence="10">JCM 19129</strain>
    </source>
</reference>
<dbReference type="GO" id="GO:0008168">
    <property type="term" value="F:methyltransferase activity"/>
    <property type="evidence" value="ECO:0007669"/>
    <property type="project" value="UniProtKB-KW"/>
</dbReference>
<dbReference type="InterPro" id="IPR050320">
    <property type="entry name" value="N5-glutamine_MTase"/>
</dbReference>
<dbReference type="InterPro" id="IPR029063">
    <property type="entry name" value="SAM-dependent_MTases_sf"/>
</dbReference>
<feature type="binding site" evidence="5">
    <location>
        <begin position="128"/>
        <end position="132"/>
    </location>
    <ligand>
        <name>S-adenosyl-L-methionine</name>
        <dbReference type="ChEBI" id="CHEBI:59789"/>
    </ligand>
</feature>
<feature type="domain" description="Release factor glutamine methyltransferase N-terminal" evidence="8">
    <location>
        <begin position="7"/>
        <end position="78"/>
    </location>
</feature>
<sequence>MADLQNLLRQAVAQLQHASVPSPRADAELLAGHVLGLTRSQLQLKAVTGMEVSDDDAERLAGLLTERARRIPLQHLTGTAPFRRLELKVGPGAFIPRPETETVVQAALDELIRLESAGVRRPRVVDLGTGSGAIAAAIASEHPSAEVHAVELSAEAASWAELNFAHLPSGSAEVTLHRDDLRNFPDGWEAEFDVVVSNPPYIPADMVPQDEEVRVHDPELALYGGGADGLELPRAVITAAQRLLVPGGWFIMEHAEVQAPALQQICRAQPQLSQVSTHQDLTGRDRATSARFAVSSEPESASRTG</sequence>
<dbReference type="InterPro" id="IPR040758">
    <property type="entry name" value="PrmC_N"/>
</dbReference>
<dbReference type="NCBIfam" id="TIGR00536">
    <property type="entry name" value="hemK_fam"/>
    <property type="match status" value="1"/>
</dbReference>
<comment type="caution">
    <text evidence="5">Lacks conserved residue(s) required for the propagation of feature annotation.</text>
</comment>
<dbReference type="Pfam" id="PF05175">
    <property type="entry name" value="MTS"/>
    <property type="match status" value="1"/>
</dbReference>
<dbReference type="NCBIfam" id="TIGR03534">
    <property type="entry name" value="RF_mod_PrmC"/>
    <property type="match status" value="1"/>
</dbReference>
<feature type="binding site" evidence="5">
    <location>
        <begin position="198"/>
        <end position="201"/>
    </location>
    <ligand>
        <name>substrate</name>
    </ligand>
</feature>
<accession>A0ABP9G471</accession>
<name>A0ABP9G471_9MICC</name>
<dbReference type="PANTHER" id="PTHR18895">
    <property type="entry name" value="HEMK METHYLTRANSFERASE"/>
    <property type="match status" value="1"/>
</dbReference>
<feature type="domain" description="Methyltransferase small" evidence="7">
    <location>
        <begin position="121"/>
        <end position="201"/>
    </location>
</feature>
<evidence type="ECO:0000256" key="1">
    <source>
        <dbReference type="ARBA" id="ARBA00022603"/>
    </source>
</evidence>
<evidence type="ECO:0000256" key="6">
    <source>
        <dbReference type="SAM" id="MobiDB-lite"/>
    </source>
</evidence>
<dbReference type="InterPro" id="IPR002052">
    <property type="entry name" value="DNA_methylase_N6_adenine_CS"/>
</dbReference>
<organism evidence="9 10">
    <name type="scientific">Nesterenkonia rhizosphaerae</name>
    <dbReference type="NCBI Taxonomy" id="1348272"/>
    <lineage>
        <taxon>Bacteria</taxon>
        <taxon>Bacillati</taxon>
        <taxon>Actinomycetota</taxon>
        <taxon>Actinomycetes</taxon>
        <taxon>Micrococcales</taxon>
        <taxon>Micrococcaceae</taxon>
        <taxon>Nesterenkonia</taxon>
    </lineage>
</organism>
<evidence type="ECO:0000256" key="3">
    <source>
        <dbReference type="ARBA" id="ARBA00022691"/>
    </source>
</evidence>